<dbReference type="PANTHER" id="PTHR43977">
    <property type="entry name" value="STRUCTURAL MAINTENANCE OF CHROMOSOMES PROTEIN 3"/>
    <property type="match status" value="1"/>
</dbReference>
<dbReference type="InterPro" id="IPR027417">
    <property type="entry name" value="P-loop_NTPase"/>
</dbReference>
<evidence type="ECO:0000259" key="8">
    <source>
        <dbReference type="Pfam" id="PF06470"/>
    </source>
</evidence>
<evidence type="ECO:0000256" key="4">
    <source>
        <dbReference type="ARBA" id="ARBA00023054"/>
    </source>
</evidence>
<evidence type="ECO:0000313" key="10">
    <source>
        <dbReference type="Proteomes" id="UP000054608"/>
    </source>
</evidence>
<dbReference type="HAMAP" id="MF_01894">
    <property type="entry name" value="Smc_prok"/>
    <property type="match status" value="1"/>
</dbReference>
<dbReference type="GO" id="GO:0005694">
    <property type="term" value="C:chromosome"/>
    <property type="evidence" value="ECO:0007669"/>
    <property type="project" value="InterPro"/>
</dbReference>
<dbReference type="InterPro" id="IPR024704">
    <property type="entry name" value="SMC"/>
</dbReference>
<protein>
    <recommendedName>
        <fullName evidence="6">Chromosome partition protein Smc</fullName>
    </recommendedName>
</protein>
<dbReference type="InterPro" id="IPR010935">
    <property type="entry name" value="SMC_hinge"/>
</dbReference>
<dbReference type="Proteomes" id="UP000054608">
    <property type="component" value="Unassembled WGS sequence"/>
</dbReference>
<dbReference type="InterPro" id="IPR036277">
    <property type="entry name" value="SMC_hinge_sf"/>
</dbReference>
<comment type="domain">
    <text evidence="6">Contains large globular domains required for ATP hydrolysis at each terminus and a third globular domain forming a flexible hinge near the middle of the molecule. These domains are separated by coiled-coil structures.</text>
</comment>
<dbReference type="PIRSF" id="PIRSF005719">
    <property type="entry name" value="SMC"/>
    <property type="match status" value="1"/>
</dbReference>
<accession>A0A0W0XQX1</accession>
<dbReference type="STRING" id="458.Lrub_1725"/>
<evidence type="ECO:0000256" key="5">
    <source>
        <dbReference type="ARBA" id="ARBA00023125"/>
    </source>
</evidence>
<dbReference type="EMBL" id="LNYT01000020">
    <property type="protein sequence ID" value="KTD46803.1"/>
    <property type="molecule type" value="Genomic_DNA"/>
</dbReference>
<feature type="coiled-coil region" evidence="6">
    <location>
        <begin position="370"/>
        <end position="486"/>
    </location>
</feature>
<feature type="coiled-coil region" evidence="6">
    <location>
        <begin position="800"/>
        <end position="841"/>
    </location>
</feature>
<evidence type="ECO:0000256" key="3">
    <source>
        <dbReference type="ARBA" id="ARBA00022840"/>
    </source>
</evidence>
<dbReference type="GO" id="GO:0016887">
    <property type="term" value="F:ATP hydrolysis activity"/>
    <property type="evidence" value="ECO:0007669"/>
    <property type="project" value="InterPro"/>
</dbReference>
<dbReference type="Gene3D" id="3.40.50.300">
    <property type="entry name" value="P-loop containing nucleotide triphosphate hydrolases"/>
    <property type="match status" value="2"/>
</dbReference>
<feature type="coiled-coil region" evidence="6">
    <location>
        <begin position="293"/>
        <end position="327"/>
    </location>
</feature>
<dbReference type="Pfam" id="PF02463">
    <property type="entry name" value="SMC_N"/>
    <property type="match status" value="2"/>
</dbReference>
<keyword evidence="4 6" id="KW-0175">Coiled coil</keyword>
<evidence type="ECO:0000256" key="2">
    <source>
        <dbReference type="ARBA" id="ARBA00022741"/>
    </source>
</evidence>
<dbReference type="CDD" id="cd03278">
    <property type="entry name" value="ABC_SMC_barmotin"/>
    <property type="match status" value="2"/>
</dbReference>
<dbReference type="GO" id="GO:0006260">
    <property type="term" value="P:DNA replication"/>
    <property type="evidence" value="ECO:0007669"/>
    <property type="project" value="UniProtKB-UniRule"/>
</dbReference>
<dbReference type="AlphaFoldDB" id="A0A0W0XQX1"/>
<gene>
    <name evidence="9" type="primary">smc_1</name>
    <name evidence="6" type="synonym">smc</name>
    <name evidence="9" type="ORF">Lrub_1725</name>
</gene>
<keyword evidence="3 6" id="KW-0067">ATP-binding</keyword>
<organism evidence="9 10">
    <name type="scientific">Legionella rubrilucens</name>
    <dbReference type="NCBI Taxonomy" id="458"/>
    <lineage>
        <taxon>Bacteria</taxon>
        <taxon>Pseudomonadati</taxon>
        <taxon>Pseudomonadota</taxon>
        <taxon>Gammaproteobacteria</taxon>
        <taxon>Legionellales</taxon>
        <taxon>Legionellaceae</taxon>
        <taxon>Legionella</taxon>
    </lineage>
</organism>
<comment type="similarity">
    <text evidence="6">Belongs to the SMC family.</text>
</comment>
<proteinExistence type="inferred from homology"/>
<comment type="subunit">
    <text evidence="6">Homodimer.</text>
</comment>
<feature type="domain" description="RecF/RecN/SMC N-terminal" evidence="7">
    <location>
        <begin position="674"/>
        <end position="1150"/>
    </location>
</feature>
<keyword evidence="2 6" id="KW-0547">Nucleotide-binding</keyword>
<sequence length="1166" mass="133241">MHLKQLKLAGFKSFVDPTTVPFPSQLVAVVGPNGCGKSNIIDAVRWVMGESSAKNLRGESMTDVIFNGSSNRKALGQASVELLFDNSLGRLTGQYASYQELAVKRVVTRDGESLYYLNGTRCRRRDITDIFLGTGAGARGYSIIGQGTISRLVEARPDELRAYLEEAAGVSKYKERRRETLTRIQHTHDNLARIADIRDELDKQLQRLERQAKAAERYQQLKQEERRLKADILVLKWQALCDEQERMVHTIQQHRLAYEAQQARSTEIYQQSVALREKRHEEDERLQNVQTSYYQLGTEIARLEENLQQHQRDRQRLMETRNQLQDDWQSLSAQQTQDEEALQHSQAIREQCLTNVLLLQDELAAKDALLKRCQQQQSDWQEQADAVQQALNKARHEQQMTALSLQHLTQRRQDTQTRLDNLMRDETSQDTAALMEELERLKDEVQNLRVQVQEQEQDYEAQSLQAQGAAQELKTIEQAIRAAQDEGYALHTRQAALSAMIQTALGRHEDNTLDEDWKDQPRLAEVLQVDKDWQAACEMVLGDRLQAIVMEDLTALYTRLETDPLPGDRWFVTPQSLPASPRKQPRLSDKIQGFTACGTLDFTQILAAADWHEAMAWLPAITAEESILTPEGYWLGQGWLKAPPLAHSDNQGILVRQQELAELTDQLEQSRLLLSRLMTQRDEKQEQLAAVQEQTANRQQTLAETKESLRRVEMQSQQQEQALLQAKHKMLQLTEEKEDLLLKLQSLAEEHHELTARSQEEALIVEEQTHRHQQLQDGKTTWLSELPLSKAAVDTVRTLLHQAELNAEREKLKVDQLQDALKRNDERLQVLHDRLEDVQSQLLNLKEPDTTLKSLLEEKLLQHYELDELLVQHREQLNQLSQQIEGLSEQMKALDKQSRDLQNIIQQAQIEEQTLKVRAAGLIDSLTELGVRLQDVLAGLEPQASLSLHEEALVEVVNKIQRLGAINLAAIEEYETESQRKKHLDDQYDDLQEALATLQTAIEKMDRETRQRFQNTFDEVNQRFQVLFPRLFGGGRALLELTCDNLLEAGIVVMAQPPGKRNSTIHLLSGGEKAMTAVALVFAIFQLNPSPFCMLDEVDAPLDDVNVGRFCTLVKEMSQFVQFLFITHNKVTMELADHLIGVTMREPGVSRVVAVDVEQALSMSET</sequence>
<dbReference type="RefSeq" id="WP_058531808.1">
    <property type="nucleotide sequence ID" value="NZ_CAAAIN010000005.1"/>
</dbReference>
<dbReference type="NCBIfam" id="TIGR02168">
    <property type="entry name" value="SMC_prok_B"/>
    <property type="match status" value="1"/>
</dbReference>
<keyword evidence="5 6" id="KW-0238">DNA-binding</keyword>
<dbReference type="GO" id="GO:0003677">
    <property type="term" value="F:DNA binding"/>
    <property type="evidence" value="ECO:0007669"/>
    <property type="project" value="UniProtKB-UniRule"/>
</dbReference>
<evidence type="ECO:0000313" key="9">
    <source>
        <dbReference type="EMBL" id="KTD46803.1"/>
    </source>
</evidence>
<dbReference type="SUPFAM" id="SSF52540">
    <property type="entry name" value="P-loop containing nucleoside triphosphate hydrolases"/>
    <property type="match status" value="2"/>
</dbReference>
<feature type="coiled-coil region" evidence="6">
    <location>
        <begin position="191"/>
        <end position="231"/>
    </location>
</feature>
<dbReference type="GO" id="GO:0007062">
    <property type="term" value="P:sister chromatid cohesion"/>
    <property type="evidence" value="ECO:0007669"/>
    <property type="project" value="InterPro"/>
</dbReference>
<feature type="binding site" evidence="6">
    <location>
        <begin position="32"/>
        <end position="39"/>
    </location>
    <ligand>
        <name>ATP</name>
        <dbReference type="ChEBI" id="CHEBI:30616"/>
    </ligand>
</feature>
<comment type="function">
    <text evidence="6">Required for chromosome condensation and partitioning.</text>
</comment>
<comment type="caution">
    <text evidence="9">The sequence shown here is derived from an EMBL/GenBank/DDBJ whole genome shotgun (WGS) entry which is preliminary data.</text>
</comment>
<dbReference type="GO" id="GO:0007059">
    <property type="term" value="P:chromosome segregation"/>
    <property type="evidence" value="ECO:0007669"/>
    <property type="project" value="UniProtKB-UniRule"/>
</dbReference>
<keyword evidence="1 6" id="KW-0963">Cytoplasm</keyword>
<dbReference type="PATRIC" id="fig|458.5.peg.1800"/>
<feature type="coiled-coil region" evidence="6">
    <location>
        <begin position="974"/>
        <end position="1011"/>
    </location>
</feature>
<evidence type="ECO:0000256" key="6">
    <source>
        <dbReference type="HAMAP-Rule" id="MF_01894"/>
    </source>
</evidence>
<evidence type="ECO:0000256" key="1">
    <source>
        <dbReference type="ARBA" id="ARBA00022490"/>
    </source>
</evidence>
<dbReference type="InterPro" id="IPR003395">
    <property type="entry name" value="RecF/RecN/SMC_N"/>
</dbReference>
<reference evidence="9 10" key="1">
    <citation type="submission" date="2015-11" db="EMBL/GenBank/DDBJ databases">
        <title>Genomic analysis of 38 Legionella species identifies large and diverse effector repertoires.</title>
        <authorList>
            <person name="Burstein D."/>
            <person name="Amaro F."/>
            <person name="Zusman T."/>
            <person name="Lifshitz Z."/>
            <person name="Cohen O."/>
            <person name="Gilbert J.A."/>
            <person name="Pupko T."/>
            <person name="Shuman H.A."/>
            <person name="Segal G."/>
        </authorList>
    </citation>
    <scope>NUCLEOTIDE SEQUENCE [LARGE SCALE GENOMIC DNA]</scope>
    <source>
        <strain evidence="9 10">WA-270A-C2</strain>
    </source>
</reference>
<keyword evidence="10" id="KW-1185">Reference proteome</keyword>
<feature type="coiled-coil region" evidence="6">
    <location>
        <begin position="660"/>
        <end position="757"/>
    </location>
</feature>
<evidence type="ECO:0000259" key="7">
    <source>
        <dbReference type="Pfam" id="PF02463"/>
    </source>
</evidence>
<dbReference type="Pfam" id="PF06470">
    <property type="entry name" value="SMC_hinge"/>
    <property type="match status" value="1"/>
</dbReference>
<dbReference type="OrthoDB" id="9808768at2"/>
<dbReference type="GO" id="GO:0005524">
    <property type="term" value="F:ATP binding"/>
    <property type="evidence" value="ECO:0007669"/>
    <property type="project" value="UniProtKB-UniRule"/>
</dbReference>
<comment type="subcellular location">
    <subcellularLocation>
        <location evidence="6">Cytoplasm</location>
    </subcellularLocation>
</comment>
<dbReference type="InterPro" id="IPR011890">
    <property type="entry name" value="SMC_prok"/>
</dbReference>
<feature type="domain" description="SMC hinge" evidence="8">
    <location>
        <begin position="520"/>
        <end position="554"/>
    </location>
</feature>
<dbReference type="GO" id="GO:0030261">
    <property type="term" value="P:chromosome condensation"/>
    <property type="evidence" value="ECO:0007669"/>
    <property type="project" value="InterPro"/>
</dbReference>
<feature type="coiled-coil region" evidence="6">
    <location>
        <begin position="870"/>
        <end position="914"/>
    </location>
</feature>
<dbReference type="SUPFAM" id="SSF75553">
    <property type="entry name" value="Smc hinge domain"/>
    <property type="match status" value="1"/>
</dbReference>
<feature type="domain" description="RecF/RecN/SMC N-terminal" evidence="7">
    <location>
        <begin position="2"/>
        <end position="132"/>
    </location>
</feature>
<dbReference type="GO" id="GO:0005737">
    <property type="term" value="C:cytoplasm"/>
    <property type="evidence" value="ECO:0007669"/>
    <property type="project" value="UniProtKB-SubCell"/>
</dbReference>
<name>A0A0W0XQX1_9GAMM</name>